<name>A0ABS1KWW5_9BACT</name>
<gene>
    <name evidence="1" type="ORF">JI741_21915</name>
</gene>
<evidence type="ECO:0000313" key="1">
    <source>
        <dbReference type="EMBL" id="MBL0743904.1"/>
    </source>
</evidence>
<dbReference type="Proteomes" id="UP000613030">
    <property type="component" value="Unassembled WGS sequence"/>
</dbReference>
<keyword evidence="2" id="KW-1185">Reference proteome</keyword>
<accession>A0ABS1KWW5</accession>
<sequence>MYSYALRPEYGGQNLLLEFRDGVENDSFLPDLFRTFAELNFVHTSITDLWMNDEVLFAITSSVGDFTLSKDIWNLAFITAENNQAGILALDACLQRSGIFEKVDVDFDAYRLEP</sequence>
<proteinExistence type="predicted"/>
<evidence type="ECO:0000313" key="2">
    <source>
        <dbReference type="Proteomes" id="UP000613030"/>
    </source>
</evidence>
<comment type="caution">
    <text evidence="1">The sequence shown here is derived from an EMBL/GenBank/DDBJ whole genome shotgun (WGS) entry which is preliminary data.</text>
</comment>
<protein>
    <submittedName>
        <fullName evidence="1">Uncharacterized protein</fullName>
    </submittedName>
</protein>
<dbReference type="EMBL" id="JAERRB010000008">
    <property type="protein sequence ID" value="MBL0743904.1"/>
    <property type="molecule type" value="Genomic_DNA"/>
</dbReference>
<reference evidence="1 2" key="1">
    <citation type="submission" date="2021-01" db="EMBL/GenBank/DDBJ databases">
        <title>Chryseolinea sp. Jin1 Genome sequencing and assembly.</title>
        <authorList>
            <person name="Kim I."/>
        </authorList>
    </citation>
    <scope>NUCLEOTIDE SEQUENCE [LARGE SCALE GENOMIC DNA]</scope>
    <source>
        <strain evidence="1 2">Jin1</strain>
    </source>
</reference>
<organism evidence="1 2">
    <name type="scientific">Chryseolinea lacunae</name>
    <dbReference type="NCBI Taxonomy" id="2801331"/>
    <lineage>
        <taxon>Bacteria</taxon>
        <taxon>Pseudomonadati</taxon>
        <taxon>Bacteroidota</taxon>
        <taxon>Cytophagia</taxon>
        <taxon>Cytophagales</taxon>
        <taxon>Fulvivirgaceae</taxon>
        <taxon>Chryseolinea</taxon>
    </lineage>
</organism>
<dbReference type="RefSeq" id="WP_202013490.1">
    <property type="nucleotide sequence ID" value="NZ_JAERRB010000008.1"/>
</dbReference>